<accession>A0A6I6JIT8</accession>
<proteinExistence type="predicted"/>
<organism evidence="3 4">
    <name type="scientific">Pseudodesulfovibrio cashew</name>
    <dbReference type="NCBI Taxonomy" id="2678688"/>
    <lineage>
        <taxon>Bacteria</taxon>
        <taxon>Pseudomonadati</taxon>
        <taxon>Thermodesulfobacteriota</taxon>
        <taxon>Desulfovibrionia</taxon>
        <taxon>Desulfovibrionales</taxon>
        <taxon>Desulfovibrionaceae</taxon>
    </lineage>
</organism>
<name>A0A6I6JIT8_9BACT</name>
<dbReference type="RefSeq" id="WP_158948579.1">
    <property type="nucleotide sequence ID" value="NZ_CP046400.1"/>
</dbReference>
<dbReference type="Proteomes" id="UP000428328">
    <property type="component" value="Chromosome"/>
</dbReference>
<keyword evidence="4" id="KW-1185">Reference proteome</keyword>
<dbReference type="InterPro" id="IPR036641">
    <property type="entry name" value="HPT_dom_sf"/>
</dbReference>
<dbReference type="GO" id="GO:0000160">
    <property type="term" value="P:phosphorelay signal transduction system"/>
    <property type="evidence" value="ECO:0007669"/>
    <property type="project" value="InterPro"/>
</dbReference>
<dbReference type="GO" id="GO:0004672">
    <property type="term" value="F:protein kinase activity"/>
    <property type="evidence" value="ECO:0007669"/>
    <property type="project" value="UniProtKB-ARBA"/>
</dbReference>
<reference evidence="3 4" key="1">
    <citation type="submission" date="2019-11" db="EMBL/GenBank/DDBJ databases">
        <authorList>
            <person name="Zheng R.K."/>
            <person name="Sun C.M."/>
        </authorList>
    </citation>
    <scope>NUCLEOTIDE SEQUENCE [LARGE SCALE GENOMIC DNA]</scope>
    <source>
        <strain evidence="3 4">SRB007</strain>
    </source>
</reference>
<dbReference type="SUPFAM" id="SSF47226">
    <property type="entry name" value="Histidine-containing phosphotransfer domain, HPT domain"/>
    <property type="match status" value="1"/>
</dbReference>
<dbReference type="Gene3D" id="1.20.120.160">
    <property type="entry name" value="HPT domain"/>
    <property type="match status" value="1"/>
</dbReference>
<dbReference type="EMBL" id="CP046400">
    <property type="protein sequence ID" value="QGY40868.1"/>
    <property type="molecule type" value="Genomic_DNA"/>
</dbReference>
<evidence type="ECO:0000313" key="3">
    <source>
        <dbReference type="EMBL" id="QGY40868.1"/>
    </source>
</evidence>
<protein>
    <submittedName>
        <fullName evidence="3">Hpt domain-containing protein</fullName>
    </submittedName>
</protein>
<evidence type="ECO:0000313" key="4">
    <source>
        <dbReference type="Proteomes" id="UP000428328"/>
    </source>
</evidence>
<feature type="domain" description="HPt" evidence="2">
    <location>
        <begin position="11"/>
        <end position="103"/>
    </location>
</feature>
<evidence type="ECO:0000256" key="1">
    <source>
        <dbReference type="PROSITE-ProRule" id="PRU00110"/>
    </source>
</evidence>
<dbReference type="Pfam" id="PF01627">
    <property type="entry name" value="Hpt"/>
    <property type="match status" value="1"/>
</dbReference>
<dbReference type="KEGG" id="psel:GM415_12260"/>
<keyword evidence="1" id="KW-0597">Phosphoprotein</keyword>
<gene>
    <name evidence="3" type="ORF">GM415_12260</name>
</gene>
<sequence>MDGRNPIVEMIDPALEQLMERFFDSSHKDVDQMRMFLEAEDYSGLARLGHTAKGTGYGYGFRGMGDIGCHLETAARNEDRQGCAEHISRMKHYLDNVKVEFRK</sequence>
<dbReference type="PROSITE" id="PS50894">
    <property type="entry name" value="HPT"/>
    <property type="match status" value="1"/>
</dbReference>
<dbReference type="InterPro" id="IPR008207">
    <property type="entry name" value="Sig_transdc_His_kin_Hpt_dom"/>
</dbReference>
<evidence type="ECO:0000259" key="2">
    <source>
        <dbReference type="PROSITE" id="PS50894"/>
    </source>
</evidence>
<feature type="modified residue" description="Phosphohistidine" evidence="1">
    <location>
        <position position="50"/>
    </location>
</feature>
<dbReference type="AlphaFoldDB" id="A0A6I6JIT8"/>